<evidence type="ECO:0000313" key="2">
    <source>
        <dbReference type="EMBL" id="EMT51985.1"/>
    </source>
</evidence>
<dbReference type="AlphaFoldDB" id="M8E934"/>
<dbReference type="GeneID" id="89498545"/>
<feature type="signal peptide" evidence="1">
    <location>
        <begin position="1"/>
        <end position="27"/>
    </location>
</feature>
<protein>
    <submittedName>
        <fullName evidence="2">Uncharacterized protein</fullName>
    </submittedName>
</protein>
<dbReference type="RefSeq" id="WP_003388999.1">
    <property type="nucleotide sequence ID" value="NZ_APBN01000005.1"/>
</dbReference>
<sequence>MNQSMKKILVTTLTSSMVLSVTVPAMASTNYSASKQIVVAANVSTNQYSVDFIKKIDRFVKVDENTFQFFLDPVVQNSFSQEEIEQAQIIIDESNKSIRAILDEGFELMVTPSGTVKAKTSDSVGTFKMVGDIDTSKYFDWDYEWWGFRLWISPRLVSEIQDYNGYISGTAALATEVTLDLLKRRGIPVPEDLKGKLSIFAGALVSFGVTAFYRAYKDTGVFYHHGIIQKGFYSEDNLPAF</sequence>
<name>M8E934_9BACL</name>
<keyword evidence="3" id="KW-1185">Reference proteome</keyword>
<evidence type="ECO:0000256" key="1">
    <source>
        <dbReference type="SAM" id="SignalP"/>
    </source>
</evidence>
<organism evidence="2 3">
    <name type="scientific">Brevibacillus borstelensis AK1</name>
    <dbReference type="NCBI Taxonomy" id="1300222"/>
    <lineage>
        <taxon>Bacteria</taxon>
        <taxon>Bacillati</taxon>
        <taxon>Bacillota</taxon>
        <taxon>Bacilli</taxon>
        <taxon>Bacillales</taxon>
        <taxon>Paenibacillaceae</taxon>
        <taxon>Brevibacillus</taxon>
    </lineage>
</organism>
<evidence type="ECO:0000313" key="3">
    <source>
        <dbReference type="Proteomes" id="UP000012081"/>
    </source>
</evidence>
<reference evidence="2 3" key="1">
    <citation type="submission" date="2013-03" db="EMBL/GenBank/DDBJ databases">
        <title>Assembly of a new bacterial strain Brevibacillus borstelensis AK1.</title>
        <authorList>
            <person name="Rajan I."/>
            <person name="PoliReddy D."/>
            <person name="Sugumar T."/>
            <person name="Rathinam K."/>
            <person name="Alqarawi S."/>
            <person name="Khalil A.B."/>
            <person name="Sivakumar N."/>
        </authorList>
    </citation>
    <scope>NUCLEOTIDE SEQUENCE [LARGE SCALE GENOMIC DNA]</scope>
    <source>
        <strain evidence="2 3">AK1</strain>
    </source>
</reference>
<feature type="chain" id="PRO_5004095463" evidence="1">
    <location>
        <begin position="28"/>
        <end position="241"/>
    </location>
</feature>
<dbReference type="STRING" id="1300222.I532_14118"/>
<comment type="caution">
    <text evidence="2">The sequence shown here is derived from an EMBL/GenBank/DDBJ whole genome shotgun (WGS) entry which is preliminary data.</text>
</comment>
<dbReference type="EMBL" id="APBN01000005">
    <property type="protein sequence ID" value="EMT51985.1"/>
    <property type="molecule type" value="Genomic_DNA"/>
</dbReference>
<accession>M8E934</accession>
<dbReference type="OrthoDB" id="2473679at2"/>
<keyword evidence="1" id="KW-0732">Signal</keyword>
<gene>
    <name evidence="2" type="ORF">I532_14118</name>
</gene>
<dbReference type="Proteomes" id="UP000012081">
    <property type="component" value="Unassembled WGS sequence"/>
</dbReference>
<proteinExistence type="predicted"/>